<feature type="compositionally biased region" description="Basic and acidic residues" evidence="1">
    <location>
        <begin position="560"/>
        <end position="584"/>
    </location>
</feature>
<dbReference type="PANTHER" id="PTHR14382">
    <property type="entry name" value="MDM2-BINDING PROTEIN"/>
    <property type="match status" value="1"/>
</dbReference>
<reference evidence="3" key="1">
    <citation type="journal article" date="2023" name="G3 (Bethesda)">
        <title>Whole genome assembly and annotation of the endangered Caribbean coral Acropora cervicornis.</title>
        <authorList>
            <person name="Selwyn J.D."/>
            <person name="Vollmer S.V."/>
        </authorList>
    </citation>
    <scope>NUCLEOTIDE SEQUENCE</scope>
    <source>
        <strain evidence="3">K2</strain>
    </source>
</reference>
<dbReference type="InterPro" id="IPR039061">
    <property type="entry name" value="MTBP"/>
</dbReference>
<dbReference type="AlphaFoldDB" id="A0AAD9QF38"/>
<gene>
    <name evidence="3" type="ORF">P5673_017888</name>
</gene>
<feature type="non-terminal residue" evidence="3">
    <location>
        <position position="1"/>
    </location>
</feature>
<comment type="caution">
    <text evidence="3">The sequence shown here is derived from an EMBL/GenBank/DDBJ whole genome shotgun (WGS) entry which is preliminary data.</text>
</comment>
<dbReference type="GO" id="GO:0034501">
    <property type="term" value="P:protein localization to kinetochore"/>
    <property type="evidence" value="ECO:0007669"/>
    <property type="project" value="TreeGrafter"/>
</dbReference>
<organism evidence="3 4">
    <name type="scientific">Acropora cervicornis</name>
    <name type="common">Staghorn coral</name>
    <dbReference type="NCBI Taxonomy" id="6130"/>
    <lineage>
        <taxon>Eukaryota</taxon>
        <taxon>Metazoa</taxon>
        <taxon>Cnidaria</taxon>
        <taxon>Anthozoa</taxon>
        <taxon>Hexacorallia</taxon>
        <taxon>Scleractinia</taxon>
        <taxon>Astrocoeniina</taxon>
        <taxon>Acroporidae</taxon>
        <taxon>Acropora</taxon>
    </lineage>
</organism>
<feature type="region of interest" description="Disordered" evidence="1">
    <location>
        <begin position="551"/>
        <end position="592"/>
    </location>
</feature>
<feature type="domain" description="MDN2-binding protein C-terminal" evidence="2">
    <location>
        <begin position="540"/>
        <end position="649"/>
    </location>
</feature>
<dbReference type="Proteomes" id="UP001249851">
    <property type="component" value="Unassembled WGS sequence"/>
</dbReference>
<reference evidence="3" key="2">
    <citation type="journal article" date="2023" name="Science">
        <title>Genomic signatures of disease resistance in endangered staghorn corals.</title>
        <authorList>
            <person name="Vollmer S.V."/>
            <person name="Selwyn J.D."/>
            <person name="Despard B.A."/>
            <person name="Roesel C.L."/>
        </authorList>
    </citation>
    <scope>NUCLEOTIDE SEQUENCE</scope>
    <source>
        <strain evidence="3">K2</strain>
    </source>
</reference>
<evidence type="ECO:0000256" key="1">
    <source>
        <dbReference type="SAM" id="MobiDB-lite"/>
    </source>
</evidence>
<evidence type="ECO:0000313" key="4">
    <source>
        <dbReference type="Proteomes" id="UP001249851"/>
    </source>
</evidence>
<dbReference type="PANTHER" id="PTHR14382:SF1">
    <property type="entry name" value="MDM2-BINDING PROTEIN"/>
    <property type="match status" value="1"/>
</dbReference>
<sequence length="649" mass="74571">MERYFVFLVVHDEVSKQEGCKCNEEVIPTLKSLSKNIYEHCIKDKHAYGDLENSQYLGFDPVLGLKDVLPKICFSLVGDRILLEEVESYSEWCEGAHLEELSRKLEKQVANNQENIADGTSCDKDSEISEKLHNLADDLPHHAGVPVDIFWFICGENNISIRSSFLKMWQVGLHLSLAQLSKKEAALEQFNSTVVWHGSLVFNKDQSKIVFPGFKLCNLRKNKKKMTQASDSTVVKDVDLCIGPEIIIFCRVDKSTVPFHLFVPDVALLGSVRLTVPSENISKERNTEAWFDFVQGESSDSQIDDEVNYDVRICLICGATDEKLNFFFLRSPDHLNGRLHEDLDFICSSFRISQDQEVGGPLKFPDLTNSFLETEQNINETLLCKLEQELGAHWEETCEVSPPPDFMEQLDETKSKLLQEERKRLLQEGKEIELEAVKRETLLLRKPEPVSPSKWPERIWLMKNDPNSKINKVADKTKVMSDVSSISVQDILNKFRSDGMPMTNELCPVPSLNDRFIDKHIHVNKSKNTALMIVNLWRKIHRAPLVKRNVKKPPVAMKRKREESTEEEAKQDRVKEGTKKETRSERHKRRLRQVVQKTLEDNGIDSKHKSYQACADRLYSLCKSFLKDLRSSHGLNDEMKRLAKSNVQQ</sequence>
<dbReference type="Pfam" id="PF14920">
    <property type="entry name" value="MTBP_C"/>
    <property type="match status" value="1"/>
</dbReference>
<dbReference type="GO" id="GO:0007089">
    <property type="term" value="P:traversing start control point of mitotic cell cycle"/>
    <property type="evidence" value="ECO:0007669"/>
    <property type="project" value="TreeGrafter"/>
</dbReference>
<dbReference type="GO" id="GO:0000776">
    <property type="term" value="C:kinetochore"/>
    <property type="evidence" value="ECO:0007669"/>
    <property type="project" value="TreeGrafter"/>
</dbReference>
<protein>
    <submittedName>
        <fullName evidence="3">Mdm2-binding protein</fullName>
    </submittedName>
</protein>
<proteinExistence type="predicted"/>
<keyword evidence="4" id="KW-1185">Reference proteome</keyword>
<dbReference type="InterPro" id="IPR029418">
    <property type="entry name" value="MTBP_C"/>
</dbReference>
<evidence type="ECO:0000313" key="3">
    <source>
        <dbReference type="EMBL" id="KAK2559791.1"/>
    </source>
</evidence>
<evidence type="ECO:0000259" key="2">
    <source>
        <dbReference type="Pfam" id="PF14920"/>
    </source>
</evidence>
<name>A0AAD9QF38_ACRCE</name>
<accession>A0AAD9QF38</accession>
<dbReference type="GO" id="GO:0031396">
    <property type="term" value="P:regulation of protein ubiquitination"/>
    <property type="evidence" value="ECO:0007669"/>
    <property type="project" value="InterPro"/>
</dbReference>
<dbReference type="EMBL" id="JARQWQ010000039">
    <property type="protein sequence ID" value="KAK2559791.1"/>
    <property type="molecule type" value="Genomic_DNA"/>
</dbReference>